<evidence type="ECO:0000313" key="1">
    <source>
        <dbReference type="EMBL" id="SCG41028.1"/>
    </source>
</evidence>
<sequence>MPAPPDLLADLRAGTRQQHHRVERVLRLPGRIRSRDDLRATLTAMLAGWQPVEQALAATDWTPLGLPADLGTAVDLIHDDLRTLAAADPPPATVGAPEIRYDTLARAVGGRYVLLGSAAGGRIIAPVVQRRVGPEGTRFLRRDGREPDRDWASFGAAVRAHPWHARQHSEAVDAARQTFDLIATAAARLLDPR</sequence>
<dbReference type="OrthoDB" id="9149607at2"/>
<dbReference type="Proteomes" id="UP000198215">
    <property type="component" value="Chromosome I"/>
</dbReference>
<dbReference type="CDD" id="cd19166">
    <property type="entry name" value="HemeO-bac"/>
    <property type="match status" value="1"/>
</dbReference>
<protein>
    <submittedName>
        <fullName evidence="1">Heme oxygenase</fullName>
    </submittedName>
</protein>
<gene>
    <name evidence="1" type="ORF">GA0070614_0816</name>
</gene>
<dbReference type="InterPro" id="IPR016084">
    <property type="entry name" value="Haem_Oase-like_multi-hlx"/>
</dbReference>
<name>A0A1C5H4U2_9ACTN</name>
<dbReference type="SUPFAM" id="SSF48613">
    <property type="entry name" value="Heme oxygenase-like"/>
    <property type="match status" value="1"/>
</dbReference>
<dbReference type="Gene3D" id="1.20.910.10">
    <property type="entry name" value="Heme oxygenase-like"/>
    <property type="match status" value="1"/>
</dbReference>
<proteinExistence type="predicted"/>
<accession>A0A1C5H4U2</accession>
<evidence type="ECO:0000313" key="2">
    <source>
        <dbReference type="Proteomes" id="UP000198215"/>
    </source>
</evidence>
<dbReference type="EMBL" id="LT607753">
    <property type="protein sequence ID" value="SCG41028.1"/>
    <property type="molecule type" value="Genomic_DNA"/>
</dbReference>
<reference evidence="2" key="1">
    <citation type="submission" date="2016-06" db="EMBL/GenBank/DDBJ databases">
        <authorList>
            <person name="Varghese N."/>
            <person name="Submissions Spin"/>
        </authorList>
    </citation>
    <scope>NUCLEOTIDE SEQUENCE [LARGE SCALE GENOMIC DNA]</scope>
    <source>
        <strain evidence="2">DSM 45161</strain>
    </source>
</reference>
<dbReference type="AlphaFoldDB" id="A0A1C5H4U2"/>
<organism evidence="1 2">
    <name type="scientific">Micromonospora coxensis</name>
    <dbReference type="NCBI Taxonomy" id="356852"/>
    <lineage>
        <taxon>Bacteria</taxon>
        <taxon>Bacillati</taxon>
        <taxon>Actinomycetota</taxon>
        <taxon>Actinomycetes</taxon>
        <taxon>Micromonosporales</taxon>
        <taxon>Micromonosporaceae</taxon>
        <taxon>Micromonospora</taxon>
    </lineage>
</organism>
<keyword evidence="2" id="KW-1185">Reference proteome</keyword>
<dbReference type="RefSeq" id="WP_088974703.1">
    <property type="nucleotide sequence ID" value="NZ_LT607753.1"/>
</dbReference>